<dbReference type="Pfam" id="PF00578">
    <property type="entry name" value="AhpC-TSA"/>
    <property type="match status" value="1"/>
</dbReference>
<evidence type="ECO:0000259" key="6">
    <source>
        <dbReference type="PROSITE" id="PS51352"/>
    </source>
</evidence>
<dbReference type="PROSITE" id="PS51352">
    <property type="entry name" value="THIOREDOXIN_2"/>
    <property type="match status" value="1"/>
</dbReference>
<dbReference type="InterPro" id="IPR025380">
    <property type="entry name" value="DUF4369"/>
</dbReference>
<keyword evidence="4" id="KW-0676">Redox-active center</keyword>
<accession>A0A1G8NRH7</accession>
<dbReference type="RefSeq" id="WP_091176507.1">
    <property type="nucleotide sequence ID" value="NZ_FNCG01000035.1"/>
</dbReference>
<dbReference type="PANTHER" id="PTHR42852:SF6">
    <property type="entry name" value="THIOL:DISULFIDE INTERCHANGE PROTEIN DSBE"/>
    <property type="match status" value="1"/>
</dbReference>
<keyword evidence="8" id="KW-1185">Reference proteome</keyword>
<name>A0A1G8NRH7_9SPHI</name>
<organism evidence="7 8">
    <name type="scientific">Mucilaginibacter gossypii</name>
    <dbReference type="NCBI Taxonomy" id="551996"/>
    <lineage>
        <taxon>Bacteria</taxon>
        <taxon>Pseudomonadati</taxon>
        <taxon>Bacteroidota</taxon>
        <taxon>Sphingobacteriia</taxon>
        <taxon>Sphingobacteriales</taxon>
        <taxon>Sphingobacteriaceae</taxon>
        <taxon>Mucilaginibacter</taxon>
    </lineage>
</organism>
<sequence length="378" mass="42183">MKKLFIALLVASPFISTAQNNAFTIKGAIENSARGDSALMRYITPSGAHQQIATPIINGHFTFNGTVAEPVKAEISLKHKSLTDSKDDKLEFYLMQGTTIIQGKSTIEDATVSGTRLNEEYRLYRAEEKFFDNKYQALEAETNAATEQERKAASFKAKQQIKEAAIDSAYYASKRRFAENHTASIAGILALGDYAYTADYSLLQPIFNKFGEDVKASKEGRSFTAKLEKLKITAIGKILPDFAEPDTSGNLLKLSSLRGKYVLIDFWAPWCVPCRAENPNVVKAYEHFHDKDFTVLGISLDGPKYRDSWLKAIKDDHLSWTQVSEFKYMNDTAAKLCGINAIPQNFLIDPEGRVIAKNLRGEALEGKLKQLLTRAELK</sequence>
<reference evidence="8" key="1">
    <citation type="submission" date="2016-10" db="EMBL/GenBank/DDBJ databases">
        <authorList>
            <person name="Varghese N."/>
            <person name="Submissions S."/>
        </authorList>
    </citation>
    <scope>NUCLEOTIDE SEQUENCE [LARGE SCALE GENOMIC DNA]</scope>
    <source>
        <strain evidence="8">Gh-67</strain>
    </source>
</reference>
<dbReference type="GO" id="GO:0016491">
    <property type="term" value="F:oxidoreductase activity"/>
    <property type="evidence" value="ECO:0007669"/>
    <property type="project" value="InterPro"/>
</dbReference>
<protein>
    <submittedName>
        <fullName evidence="7">Peroxiredoxin</fullName>
    </submittedName>
</protein>
<dbReference type="PANTHER" id="PTHR42852">
    <property type="entry name" value="THIOL:DISULFIDE INTERCHANGE PROTEIN DSBE"/>
    <property type="match status" value="1"/>
</dbReference>
<dbReference type="GO" id="GO:0016209">
    <property type="term" value="F:antioxidant activity"/>
    <property type="evidence" value="ECO:0007669"/>
    <property type="project" value="InterPro"/>
</dbReference>
<feature type="chain" id="PRO_5011484010" evidence="5">
    <location>
        <begin position="19"/>
        <end position="378"/>
    </location>
</feature>
<evidence type="ECO:0000313" key="7">
    <source>
        <dbReference type="EMBL" id="SDI82596.1"/>
    </source>
</evidence>
<keyword evidence="5" id="KW-0732">Signal</keyword>
<dbReference type="Gene3D" id="3.40.30.10">
    <property type="entry name" value="Glutaredoxin"/>
    <property type="match status" value="1"/>
</dbReference>
<dbReference type="AlphaFoldDB" id="A0A1G8NRH7"/>
<dbReference type="STRING" id="551996.SAMN05192573_13521"/>
<dbReference type="SUPFAM" id="SSF52833">
    <property type="entry name" value="Thioredoxin-like"/>
    <property type="match status" value="1"/>
</dbReference>
<dbReference type="CDD" id="cd02966">
    <property type="entry name" value="TlpA_like_family"/>
    <property type="match status" value="1"/>
</dbReference>
<proteinExistence type="predicted"/>
<keyword evidence="3" id="KW-1015">Disulfide bond</keyword>
<feature type="signal peptide" evidence="5">
    <location>
        <begin position="1"/>
        <end position="18"/>
    </location>
</feature>
<dbReference type="Proteomes" id="UP000199705">
    <property type="component" value="Unassembled WGS sequence"/>
</dbReference>
<evidence type="ECO:0000256" key="3">
    <source>
        <dbReference type="ARBA" id="ARBA00023157"/>
    </source>
</evidence>
<evidence type="ECO:0000256" key="2">
    <source>
        <dbReference type="ARBA" id="ARBA00022748"/>
    </source>
</evidence>
<evidence type="ECO:0000313" key="8">
    <source>
        <dbReference type="Proteomes" id="UP000199705"/>
    </source>
</evidence>
<comment type="subcellular location">
    <subcellularLocation>
        <location evidence="1">Cell envelope</location>
    </subcellularLocation>
</comment>
<dbReference type="EMBL" id="FNCG01000035">
    <property type="protein sequence ID" value="SDI82596.1"/>
    <property type="molecule type" value="Genomic_DNA"/>
</dbReference>
<dbReference type="GO" id="GO:0030313">
    <property type="term" value="C:cell envelope"/>
    <property type="evidence" value="ECO:0007669"/>
    <property type="project" value="UniProtKB-SubCell"/>
</dbReference>
<keyword evidence="2" id="KW-0201">Cytochrome c-type biogenesis</keyword>
<dbReference type="PROSITE" id="PS00194">
    <property type="entry name" value="THIOREDOXIN_1"/>
    <property type="match status" value="1"/>
</dbReference>
<feature type="domain" description="Thioredoxin" evidence="6">
    <location>
        <begin position="233"/>
        <end position="378"/>
    </location>
</feature>
<evidence type="ECO:0000256" key="5">
    <source>
        <dbReference type="SAM" id="SignalP"/>
    </source>
</evidence>
<evidence type="ECO:0000256" key="4">
    <source>
        <dbReference type="ARBA" id="ARBA00023284"/>
    </source>
</evidence>
<dbReference type="InterPro" id="IPR050553">
    <property type="entry name" value="Thioredoxin_ResA/DsbE_sf"/>
</dbReference>
<dbReference type="Pfam" id="PF14289">
    <property type="entry name" value="DUF4369"/>
    <property type="match status" value="1"/>
</dbReference>
<gene>
    <name evidence="7" type="ORF">SAMN05192573_13521</name>
</gene>
<dbReference type="InterPro" id="IPR000866">
    <property type="entry name" value="AhpC/TSA"/>
</dbReference>
<dbReference type="InterPro" id="IPR013766">
    <property type="entry name" value="Thioredoxin_domain"/>
</dbReference>
<dbReference type="InterPro" id="IPR036249">
    <property type="entry name" value="Thioredoxin-like_sf"/>
</dbReference>
<dbReference type="GO" id="GO:0017004">
    <property type="term" value="P:cytochrome complex assembly"/>
    <property type="evidence" value="ECO:0007669"/>
    <property type="project" value="UniProtKB-KW"/>
</dbReference>
<evidence type="ECO:0000256" key="1">
    <source>
        <dbReference type="ARBA" id="ARBA00004196"/>
    </source>
</evidence>
<dbReference type="InterPro" id="IPR017937">
    <property type="entry name" value="Thioredoxin_CS"/>
</dbReference>